<dbReference type="SMART" id="SM00717">
    <property type="entry name" value="SANT"/>
    <property type="match status" value="3"/>
</dbReference>
<evidence type="ECO:0000256" key="1">
    <source>
        <dbReference type="PROSITE-ProRule" id="PRU00042"/>
    </source>
</evidence>
<feature type="domain" description="Myb-like" evidence="3">
    <location>
        <begin position="180"/>
        <end position="230"/>
    </location>
</feature>
<dbReference type="Gene3D" id="1.10.10.60">
    <property type="entry name" value="Homeodomain-like"/>
    <property type="match status" value="3"/>
</dbReference>
<dbReference type="GO" id="GO:0000981">
    <property type="term" value="F:DNA-binding transcription factor activity, RNA polymerase II-specific"/>
    <property type="evidence" value="ECO:0007669"/>
    <property type="project" value="TreeGrafter"/>
</dbReference>
<feature type="compositionally biased region" description="Polar residues" evidence="2">
    <location>
        <begin position="1073"/>
        <end position="1082"/>
    </location>
</feature>
<dbReference type="Proteomes" id="UP001150925">
    <property type="component" value="Unassembled WGS sequence"/>
</dbReference>
<organism evidence="6 7">
    <name type="scientific">Dispira parvispora</name>
    <dbReference type="NCBI Taxonomy" id="1520584"/>
    <lineage>
        <taxon>Eukaryota</taxon>
        <taxon>Fungi</taxon>
        <taxon>Fungi incertae sedis</taxon>
        <taxon>Zoopagomycota</taxon>
        <taxon>Kickxellomycotina</taxon>
        <taxon>Dimargaritomycetes</taxon>
        <taxon>Dimargaritales</taxon>
        <taxon>Dimargaritaceae</taxon>
        <taxon>Dispira</taxon>
    </lineage>
</organism>
<dbReference type="InterPro" id="IPR050560">
    <property type="entry name" value="MYB_TF"/>
</dbReference>
<dbReference type="InterPro" id="IPR036236">
    <property type="entry name" value="Znf_C2H2_sf"/>
</dbReference>
<feature type="domain" description="HTH myb-type" evidence="5">
    <location>
        <begin position="236"/>
        <end position="286"/>
    </location>
</feature>
<feature type="domain" description="Myb-like" evidence="3">
    <location>
        <begin position="126"/>
        <end position="179"/>
    </location>
</feature>
<dbReference type="PROSITE" id="PS50090">
    <property type="entry name" value="MYB_LIKE"/>
    <property type="match status" value="3"/>
</dbReference>
<feature type="compositionally biased region" description="Low complexity" evidence="2">
    <location>
        <begin position="1313"/>
        <end position="1351"/>
    </location>
</feature>
<feature type="compositionally biased region" description="Polar residues" evidence="2">
    <location>
        <begin position="336"/>
        <end position="345"/>
    </location>
</feature>
<dbReference type="PROSITE" id="PS51294">
    <property type="entry name" value="HTH_MYB"/>
    <property type="match status" value="3"/>
</dbReference>
<feature type="compositionally biased region" description="Low complexity" evidence="2">
    <location>
        <begin position="1046"/>
        <end position="1061"/>
    </location>
</feature>
<name>A0A9W8AY88_9FUNG</name>
<dbReference type="InterPro" id="IPR013087">
    <property type="entry name" value="Znf_C2H2_type"/>
</dbReference>
<feature type="compositionally biased region" description="Low complexity" evidence="2">
    <location>
        <begin position="445"/>
        <end position="454"/>
    </location>
</feature>
<dbReference type="GO" id="GO:0000978">
    <property type="term" value="F:RNA polymerase II cis-regulatory region sequence-specific DNA binding"/>
    <property type="evidence" value="ECO:0007669"/>
    <property type="project" value="TreeGrafter"/>
</dbReference>
<evidence type="ECO:0000313" key="7">
    <source>
        <dbReference type="Proteomes" id="UP001150925"/>
    </source>
</evidence>
<keyword evidence="1" id="KW-0863">Zinc-finger</keyword>
<feature type="region of interest" description="Disordered" evidence="2">
    <location>
        <begin position="1313"/>
        <end position="1402"/>
    </location>
</feature>
<dbReference type="Pfam" id="PF13921">
    <property type="entry name" value="Myb_DNA-bind_6"/>
    <property type="match status" value="1"/>
</dbReference>
<evidence type="ECO:0000259" key="4">
    <source>
        <dbReference type="PROSITE" id="PS50157"/>
    </source>
</evidence>
<accession>A0A9W8AY88</accession>
<evidence type="ECO:0000259" key="5">
    <source>
        <dbReference type="PROSITE" id="PS51294"/>
    </source>
</evidence>
<dbReference type="GO" id="GO:0008270">
    <property type="term" value="F:zinc ion binding"/>
    <property type="evidence" value="ECO:0007669"/>
    <property type="project" value="UniProtKB-KW"/>
</dbReference>
<gene>
    <name evidence="6" type="ORF">IWQ62_001484</name>
</gene>
<feature type="compositionally biased region" description="Low complexity" evidence="2">
    <location>
        <begin position="1284"/>
        <end position="1300"/>
    </location>
</feature>
<dbReference type="PANTHER" id="PTHR45614">
    <property type="entry name" value="MYB PROTEIN-RELATED"/>
    <property type="match status" value="1"/>
</dbReference>
<feature type="region of interest" description="Disordered" evidence="2">
    <location>
        <begin position="837"/>
        <end position="912"/>
    </location>
</feature>
<feature type="compositionally biased region" description="Polar residues" evidence="2">
    <location>
        <begin position="1102"/>
        <end position="1137"/>
    </location>
</feature>
<dbReference type="OrthoDB" id="2143914at2759"/>
<dbReference type="InterPro" id="IPR001005">
    <property type="entry name" value="SANT/Myb"/>
</dbReference>
<dbReference type="InterPro" id="IPR017930">
    <property type="entry name" value="Myb_dom"/>
</dbReference>
<keyword evidence="1" id="KW-0862">Zinc</keyword>
<feature type="compositionally biased region" description="Polar residues" evidence="2">
    <location>
        <begin position="1381"/>
        <end position="1391"/>
    </location>
</feature>
<dbReference type="SUPFAM" id="SSF57667">
    <property type="entry name" value="beta-beta-alpha zinc fingers"/>
    <property type="match status" value="1"/>
</dbReference>
<dbReference type="SUPFAM" id="SSF46689">
    <property type="entry name" value="Homeodomain-like"/>
    <property type="match status" value="2"/>
</dbReference>
<dbReference type="PROSITE" id="PS00028">
    <property type="entry name" value="ZINC_FINGER_C2H2_1"/>
    <property type="match status" value="2"/>
</dbReference>
<feature type="region of interest" description="Disordered" evidence="2">
    <location>
        <begin position="1039"/>
        <end position="1137"/>
    </location>
</feature>
<reference evidence="6" key="1">
    <citation type="submission" date="2022-07" db="EMBL/GenBank/DDBJ databases">
        <title>Phylogenomic reconstructions and comparative analyses of Kickxellomycotina fungi.</title>
        <authorList>
            <person name="Reynolds N.K."/>
            <person name="Stajich J.E."/>
            <person name="Barry K."/>
            <person name="Grigoriev I.V."/>
            <person name="Crous P."/>
            <person name="Smith M.E."/>
        </authorList>
    </citation>
    <scope>NUCLEOTIDE SEQUENCE</scope>
    <source>
        <strain evidence="6">RSA 1196</strain>
    </source>
</reference>
<dbReference type="EMBL" id="JANBPY010000240">
    <property type="protein sequence ID" value="KAJ1968044.1"/>
    <property type="molecule type" value="Genomic_DNA"/>
</dbReference>
<proteinExistence type="predicted"/>
<feature type="compositionally biased region" description="Polar residues" evidence="2">
    <location>
        <begin position="1359"/>
        <end position="1372"/>
    </location>
</feature>
<keyword evidence="1" id="KW-0479">Metal-binding</keyword>
<dbReference type="CDD" id="cd00167">
    <property type="entry name" value="SANT"/>
    <property type="match status" value="3"/>
</dbReference>
<evidence type="ECO:0000256" key="2">
    <source>
        <dbReference type="SAM" id="MobiDB-lite"/>
    </source>
</evidence>
<comment type="caution">
    <text evidence="6">The sequence shown here is derived from an EMBL/GenBank/DDBJ whole genome shotgun (WGS) entry which is preliminary data.</text>
</comment>
<feature type="compositionally biased region" description="Low complexity" evidence="2">
    <location>
        <begin position="1248"/>
        <end position="1259"/>
    </location>
</feature>
<feature type="domain" description="C2H2-type" evidence="4">
    <location>
        <begin position="725"/>
        <end position="754"/>
    </location>
</feature>
<feature type="compositionally biased region" description="Low complexity" evidence="2">
    <location>
        <begin position="1266"/>
        <end position="1276"/>
    </location>
</feature>
<feature type="compositionally biased region" description="Low complexity" evidence="2">
    <location>
        <begin position="842"/>
        <end position="857"/>
    </location>
</feature>
<dbReference type="GO" id="GO:0005634">
    <property type="term" value="C:nucleus"/>
    <property type="evidence" value="ECO:0007669"/>
    <property type="project" value="TreeGrafter"/>
</dbReference>
<feature type="domain" description="Myb-like" evidence="3">
    <location>
        <begin position="231"/>
        <end position="282"/>
    </location>
</feature>
<feature type="region of interest" description="Disordered" evidence="2">
    <location>
        <begin position="321"/>
        <end position="458"/>
    </location>
</feature>
<feature type="region of interest" description="Disordered" evidence="2">
    <location>
        <begin position="1226"/>
        <end position="1300"/>
    </location>
</feature>
<dbReference type="PANTHER" id="PTHR45614:SF51">
    <property type="entry name" value="MYB-LIKE DNA-BINDING PROTEIN BAS1"/>
    <property type="match status" value="1"/>
</dbReference>
<keyword evidence="7" id="KW-1185">Reference proteome</keyword>
<evidence type="ECO:0000313" key="6">
    <source>
        <dbReference type="EMBL" id="KAJ1968044.1"/>
    </source>
</evidence>
<feature type="region of interest" description="Disordered" evidence="2">
    <location>
        <begin position="974"/>
        <end position="1002"/>
    </location>
</feature>
<dbReference type="Pfam" id="PF00249">
    <property type="entry name" value="Myb_DNA-binding"/>
    <property type="match status" value="1"/>
</dbReference>
<feature type="compositionally biased region" description="Basic and acidic residues" evidence="2">
    <location>
        <begin position="688"/>
        <end position="701"/>
    </location>
</feature>
<protein>
    <submittedName>
        <fullName evidence="6">Uncharacterized protein</fullName>
    </submittedName>
</protein>
<dbReference type="PROSITE" id="PS50157">
    <property type="entry name" value="ZINC_FINGER_C2H2_2"/>
    <property type="match status" value="1"/>
</dbReference>
<feature type="domain" description="HTH myb-type" evidence="5">
    <location>
        <begin position="126"/>
        <end position="175"/>
    </location>
</feature>
<feature type="compositionally biased region" description="Polar residues" evidence="2">
    <location>
        <begin position="407"/>
        <end position="417"/>
    </location>
</feature>
<feature type="region of interest" description="Disordered" evidence="2">
    <location>
        <begin position="677"/>
        <end position="710"/>
    </location>
</feature>
<evidence type="ECO:0000259" key="3">
    <source>
        <dbReference type="PROSITE" id="PS50090"/>
    </source>
</evidence>
<dbReference type="Gene3D" id="3.30.160.60">
    <property type="entry name" value="Classic Zinc Finger"/>
    <property type="match status" value="2"/>
</dbReference>
<dbReference type="InterPro" id="IPR009057">
    <property type="entry name" value="Homeodomain-like_sf"/>
</dbReference>
<sequence>MNSLDVLFPDNVDFDLSDKRLLDTAILAAGLGETPDVHHAAAGAEGTTGQSHQISTAVNGDQSIGVVPMDCNSYSLPEANRQGTACIGQTTNVISSSSPEPYLGETTGSSDCFRSFTGSSSDGSPNKHKARAAWTKTEDDALREAVKVYGAHADNWPLIAKAVPGRGNKSCRKRWFHTLDPELRRGPWTSEEDAQLRRAVEQYGQLWSQVARTIPGRRDDQCAKRWREALDPNIDRTQWTPEDDRLLFQAIRELGSQWQKIATTYFPNRPGMHCRNRWRRLMRNKVGVRGQKRHLTDNILFMATNQANLLGHELNEKPIGQLLQNSGKGDSAPIDSLSSHSNTVVPQAKRLRLNETGQASEGAGHNTGLVNRNNPPSKPLEYPITPAPSDDKPTSSVELPVVPSSMPPSTAGLSRTNPVPIAPHPKRPASLILTPSRRDPINLHPTSTTTPVTTNAEPNPLEGLSIPDLAVATAASEVTSAPATMDSFLSTIDDSLQTLLRDATDHSTELAPLDSEMDAILSNFLSSYSMNLDDTFSLDHTNLTDLLLPSNPALAGIEGGSFNLEALDLSTHLNLSAPKPTPAVNTTASVGLSGSRTPDPTGKIVPFSDVLDKVWSNQSNPWDNDQELSMSFFTELDAQIKKLGSLPPSTSDSGSNDLVSPLDQSMLQQFSTGLPLVEDTSESSGTAEADKTVDKPERKPLVSDSVGEEDQQLRQRLQDLGLSLYGCAIEQCGKAFRTPSELQQHAKTHHVDHPQLFKDPHFRPFCCAMNGCFRTYKNINGLQYHIFHSKGSVAHFHPAPDGSINEDLCEDRPYKCTEAGCRKKYKNANGLQYHRIHSHGLTPTPSATPEASSSTSPVRPSAPLARSRTVNGSVPRKATPRKSHVKSQPVSPSMTHYKLPLLPNSRTSHSAQATPKLVTVSPALGSLVSSGGNAGRSDLNVVATGGLAPKEVMVSPHTGPVLQPANSILGRTSTAAGGVRPPLKSIRPSPSQVRPLQPSPPAPKLTITVSEPTSPALNSLPNPSRQLATSAVTNALNLMPPPPLKLSGSSRTSTLSTAASRTVDRVPALPKGSATQGASGTLDTDCALPKVPKKNGVGGPVISQSVTPKTVSTESHQNHQPTTKTSTSLAKEISTSKTNASIRKPIIPITSSTASSTTNPARVDYKSGLASLLLSSKNLLDKIDRNFQPSNYEEFFQSRPSVFETITPLLQKSRYRGITGYSTALARGKKDDQTPVSKGISRIASTKPTTTSSVSSAVTPTPPRTAPARTSTTPSVGMRRTKTSPHTVGSTPTVTTSTPTRSLSLVEAKRDITLPTSTTTANTPTPTRPVSVLQRSLSVSSDLSRLTTTTSGENKPKVQATTTTSEVGTAKQSEGAKAKTKTSLPTRSPPNQRVKDQAAPKTVRMTVTTPSTPLLSATLDRFSNEKSDQLSRLDVTKGERRVAGSGVIHAAMSAPLSPVLPPVDDDDILGSNVIPGGFRCQIAQCRAGVFSSVVALAHHLELAHPLHLAMESNRGGDNLGDETS</sequence>
<feature type="domain" description="HTH myb-type" evidence="5">
    <location>
        <begin position="180"/>
        <end position="234"/>
    </location>
</feature>
<dbReference type="SMART" id="SM00355">
    <property type="entry name" value="ZnF_C2H2"/>
    <property type="match status" value="4"/>
</dbReference>